<comment type="catalytic activity">
    <reaction evidence="8">
        <text>apo-[ACP] + CoA = holo-[ACP] + adenosine 3',5'-bisphosphate + H(+)</text>
        <dbReference type="Rhea" id="RHEA:12068"/>
        <dbReference type="Rhea" id="RHEA-COMP:9685"/>
        <dbReference type="Rhea" id="RHEA-COMP:9690"/>
        <dbReference type="ChEBI" id="CHEBI:15378"/>
        <dbReference type="ChEBI" id="CHEBI:29999"/>
        <dbReference type="ChEBI" id="CHEBI:57287"/>
        <dbReference type="ChEBI" id="CHEBI:58343"/>
        <dbReference type="ChEBI" id="CHEBI:64479"/>
        <dbReference type="EC" id="2.7.8.7"/>
    </reaction>
</comment>
<keyword evidence="5 8" id="KW-0460">Magnesium</keyword>
<comment type="caution">
    <text evidence="10">The sequence shown here is derived from an EMBL/GenBank/DDBJ whole genome shotgun (WGS) entry which is preliminary data.</text>
</comment>
<feature type="binding site" evidence="8">
    <location>
        <position position="8"/>
    </location>
    <ligand>
        <name>Mg(2+)</name>
        <dbReference type="ChEBI" id="CHEBI:18420"/>
    </ligand>
</feature>
<proteinExistence type="inferred from homology"/>
<name>A0A1F5AGC5_9BACT</name>
<comment type="subcellular location">
    <subcellularLocation>
        <location evidence="8">Cytoplasm</location>
    </subcellularLocation>
</comment>
<dbReference type="EC" id="2.7.8.7" evidence="8"/>
<keyword evidence="1 8" id="KW-0444">Lipid biosynthesis</keyword>
<dbReference type="EMBL" id="MEYH01000003">
    <property type="protein sequence ID" value="OGD17541.1"/>
    <property type="molecule type" value="Genomic_DNA"/>
</dbReference>
<dbReference type="GO" id="GO:0008897">
    <property type="term" value="F:holo-[acyl-carrier-protein] synthase activity"/>
    <property type="evidence" value="ECO:0007669"/>
    <property type="project" value="UniProtKB-UniRule"/>
</dbReference>
<organism evidence="10 11">
    <name type="scientific">Candidatus Sediminicultor quintus</name>
    <dbReference type="NCBI Taxonomy" id="1797291"/>
    <lineage>
        <taxon>Bacteria</taxon>
        <taxon>Pseudomonadati</taxon>
        <taxon>Atribacterota</taxon>
        <taxon>Candidatus Phoenicimicrobiia</taxon>
        <taxon>Candidatus Pheonicimicrobiales</taxon>
        <taxon>Candidatus Phoenicimicrobiaceae</taxon>
        <taxon>Candidatus Sediminicultor</taxon>
    </lineage>
</organism>
<keyword evidence="3 8" id="KW-0479">Metal-binding</keyword>
<dbReference type="GO" id="GO:0005737">
    <property type="term" value="C:cytoplasm"/>
    <property type="evidence" value="ECO:0007669"/>
    <property type="project" value="UniProtKB-SubCell"/>
</dbReference>
<feature type="binding site" evidence="8">
    <location>
        <position position="58"/>
    </location>
    <ligand>
        <name>Mg(2+)</name>
        <dbReference type="ChEBI" id="CHEBI:18420"/>
    </ligand>
</feature>
<evidence type="ECO:0000256" key="1">
    <source>
        <dbReference type="ARBA" id="ARBA00022516"/>
    </source>
</evidence>
<evidence type="ECO:0000256" key="8">
    <source>
        <dbReference type="HAMAP-Rule" id="MF_00101"/>
    </source>
</evidence>
<dbReference type="STRING" id="1797291.A2V47_08470"/>
<evidence type="ECO:0000259" key="9">
    <source>
        <dbReference type="Pfam" id="PF01648"/>
    </source>
</evidence>
<dbReference type="NCBIfam" id="TIGR00516">
    <property type="entry name" value="acpS"/>
    <property type="match status" value="1"/>
</dbReference>
<comment type="cofactor">
    <cofactor evidence="8">
        <name>Mg(2+)</name>
        <dbReference type="ChEBI" id="CHEBI:18420"/>
    </cofactor>
</comment>
<dbReference type="InterPro" id="IPR008278">
    <property type="entry name" value="4-PPantetheinyl_Trfase_dom"/>
</dbReference>
<evidence type="ECO:0000256" key="7">
    <source>
        <dbReference type="ARBA" id="ARBA00023160"/>
    </source>
</evidence>
<dbReference type="AlphaFoldDB" id="A0A1F5AGC5"/>
<evidence type="ECO:0000256" key="5">
    <source>
        <dbReference type="ARBA" id="ARBA00022842"/>
    </source>
</evidence>
<keyword evidence="8" id="KW-0963">Cytoplasm</keyword>
<evidence type="ECO:0000313" key="11">
    <source>
        <dbReference type="Proteomes" id="UP000177701"/>
    </source>
</evidence>
<dbReference type="HAMAP" id="MF_00101">
    <property type="entry name" value="AcpS"/>
    <property type="match status" value="1"/>
</dbReference>
<keyword evidence="2 8" id="KW-0808">Transferase</keyword>
<evidence type="ECO:0000256" key="6">
    <source>
        <dbReference type="ARBA" id="ARBA00023098"/>
    </source>
</evidence>
<feature type="domain" description="4'-phosphopantetheinyl transferase" evidence="9">
    <location>
        <begin position="4"/>
        <end position="119"/>
    </location>
</feature>
<dbReference type="SUPFAM" id="SSF56214">
    <property type="entry name" value="4'-phosphopantetheinyl transferase"/>
    <property type="match status" value="1"/>
</dbReference>
<reference evidence="10 11" key="1">
    <citation type="journal article" date="2016" name="Nat. Commun.">
        <title>Thousands of microbial genomes shed light on interconnected biogeochemical processes in an aquifer system.</title>
        <authorList>
            <person name="Anantharaman K."/>
            <person name="Brown C.T."/>
            <person name="Hug L.A."/>
            <person name="Sharon I."/>
            <person name="Castelle C.J."/>
            <person name="Probst A.J."/>
            <person name="Thomas B.C."/>
            <person name="Singh A."/>
            <person name="Wilkins M.J."/>
            <person name="Karaoz U."/>
            <person name="Brodie E.L."/>
            <person name="Williams K.H."/>
            <person name="Hubbard S.S."/>
            <person name="Banfield J.F."/>
        </authorList>
    </citation>
    <scope>NUCLEOTIDE SEQUENCE [LARGE SCALE GENOMIC DNA]</scope>
</reference>
<dbReference type="Gene3D" id="3.90.470.20">
    <property type="entry name" value="4'-phosphopantetheinyl transferase domain"/>
    <property type="match status" value="1"/>
</dbReference>
<dbReference type="GO" id="GO:0006633">
    <property type="term" value="P:fatty acid biosynthetic process"/>
    <property type="evidence" value="ECO:0007669"/>
    <property type="project" value="UniProtKB-UniRule"/>
</dbReference>
<evidence type="ECO:0000256" key="2">
    <source>
        <dbReference type="ARBA" id="ARBA00022679"/>
    </source>
</evidence>
<dbReference type="InterPro" id="IPR037143">
    <property type="entry name" value="4-PPantetheinyl_Trfase_dom_sf"/>
</dbReference>
<dbReference type="GO" id="GO:0000287">
    <property type="term" value="F:magnesium ion binding"/>
    <property type="evidence" value="ECO:0007669"/>
    <property type="project" value="UniProtKB-UniRule"/>
</dbReference>
<dbReference type="InterPro" id="IPR002582">
    <property type="entry name" value="ACPS"/>
</dbReference>
<dbReference type="Pfam" id="PF01648">
    <property type="entry name" value="ACPS"/>
    <property type="match status" value="1"/>
</dbReference>
<sequence>MIIGCGIDLVKIERIEKIIKKWGDNFIFRIFTSLEKEYCEKKKGNKYQSYTGKFAAKEALLKALGLGLREANWKEIEIKNNELGQPVIDTSGKLRNIASTKGVSKYFISISHTKEYAIAEVILESSAQKTEVRSRGTMHRAPTKL</sequence>
<keyword evidence="4 8" id="KW-0276">Fatty acid metabolism</keyword>
<accession>A0A1F5AGC5</accession>
<dbReference type="Proteomes" id="UP000177701">
    <property type="component" value="Unassembled WGS sequence"/>
</dbReference>
<keyword evidence="6 8" id="KW-0443">Lipid metabolism</keyword>
<keyword evidence="7 8" id="KW-0275">Fatty acid biosynthesis</keyword>
<protein>
    <recommendedName>
        <fullName evidence="8">Holo-[acyl-carrier-protein] synthase</fullName>
        <shortName evidence="8">Holo-ACP synthase</shortName>
        <ecNumber evidence="8">2.7.8.7</ecNumber>
    </recommendedName>
    <alternativeName>
        <fullName evidence="8">4'-phosphopantetheinyl transferase AcpS</fullName>
    </alternativeName>
</protein>
<comment type="similarity">
    <text evidence="8">Belongs to the P-Pant transferase superfamily. AcpS family.</text>
</comment>
<evidence type="ECO:0000256" key="4">
    <source>
        <dbReference type="ARBA" id="ARBA00022832"/>
    </source>
</evidence>
<evidence type="ECO:0000256" key="3">
    <source>
        <dbReference type="ARBA" id="ARBA00022723"/>
    </source>
</evidence>
<gene>
    <name evidence="8" type="primary">acpS</name>
    <name evidence="10" type="ORF">A2V47_08470</name>
</gene>
<dbReference type="NCBIfam" id="TIGR00556">
    <property type="entry name" value="pantethn_trn"/>
    <property type="match status" value="1"/>
</dbReference>
<evidence type="ECO:0000313" key="10">
    <source>
        <dbReference type="EMBL" id="OGD17541.1"/>
    </source>
</evidence>
<comment type="function">
    <text evidence="8">Transfers the 4'-phosphopantetheine moiety from coenzyme A to a Ser of acyl-carrier-protein.</text>
</comment>
<dbReference type="InterPro" id="IPR004568">
    <property type="entry name" value="Ppantetheine-prot_Trfase_dom"/>
</dbReference>